<comment type="caution">
    <text evidence="2">The sequence shown here is derived from an EMBL/GenBank/DDBJ whole genome shotgun (WGS) entry which is preliminary data.</text>
</comment>
<feature type="region of interest" description="Disordered" evidence="1">
    <location>
        <begin position="1"/>
        <end position="48"/>
    </location>
</feature>
<proteinExistence type="predicted"/>
<reference evidence="2" key="1">
    <citation type="submission" date="2020-07" db="EMBL/GenBank/DDBJ databases">
        <title>Clarias magur genome sequencing, assembly and annotation.</title>
        <authorList>
            <person name="Kushwaha B."/>
            <person name="Kumar R."/>
            <person name="Das P."/>
            <person name="Joshi C.G."/>
            <person name="Kumar D."/>
            <person name="Nagpure N.S."/>
            <person name="Pandey M."/>
            <person name="Agarwal S."/>
            <person name="Srivastava S."/>
            <person name="Singh M."/>
            <person name="Sahoo L."/>
            <person name="Jayasankar P."/>
            <person name="Meher P.K."/>
            <person name="Koringa P.G."/>
            <person name="Iquebal M.A."/>
            <person name="Das S.P."/>
            <person name="Bit A."/>
            <person name="Patnaik S."/>
            <person name="Patel N."/>
            <person name="Shah T.M."/>
            <person name="Hinsu A."/>
            <person name="Jena J.K."/>
        </authorList>
    </citation>
    <scope>NUCLEOTIDE SEQUENCE</scope>
    <source>
        <strain evidence="2">CIFAMagur01</strain>
        <tissue evidence="2">Testis</tissue>
    </source>
</reference>
<name>A0A8J4UA32_CLAMG</name>
<evidence type="ECO:0000313" key="2">
    <source>
        <dbReference type="EMBL" id="KAF5903428.1"/>
    </source>
</evidence>
<dbReference type="Proteomes" id="UP000727407">
    <property type="component" value="Unassembled WGS sequence"/>
</dbReference>
<organism evidence="2 3">
    <name type="scientific">Clarias magur</name>
    <name type="common">Asian catfish</name>
    <name type="synonym">Macropteronotus magur</name>
    <dbReference type="NCBI Taxonomy" id="1594786"/>
    <lineage>
        <taxon>Eukaryota</taxon>
        <taxon>Metazoa</taxon>
        <taxon>Chordata</taxon>
        <taxon>Craniata</taxon>
        <taxon>Vertebrata</taxon>
        <taxon>Euteleostomi</taxon>
        <taxon>Actinopterygii</taxon>
        <taxon>Neopterygii</taxon>
        <taxon>Teleostei</taxon>
        <taxon>Ostariophysi</taxon>
        <taxon>Siluriformes</taxon>
        <taxon>Clariidae</taxon>
        <taxon>Clarias</taxon>
    </lineage>
</organism>
<keyword evidence="3" id="KW-1185">Reference proteome</keyword>
<feature type="compositionally biased region" description="Basic and acidic residues" evidence="1">
    <location>
        <begin position="17"/>
        <end position="29"/>
    </location>
</feature>
<protein>
    <submittedName>
        <fullName evidence="2">HTH-type transcriptional repressor PurR</fullName>
    </submittedName>
</protein>
<accession>A0A8J4UA32</accession>
<evidence type="ECO:0000313" key="3">
    <source>
        <dbReference type="Proteomes" id="UP000727407"/>
    </source>
</evidence>
<feature type="compositionally biased region" description="Polar residues" evidence="1">
    <location>
        <begin position="33"/>
        <end position="42"/>
    </location>
</feature>
<sequence length="90" mass="10191">MVLISSSTHPSITSNQREQKRDRQRRTEEMQPQALTQSSTAAEQHCRSVQRGANYSDTPIQFLRDSLHLCVLEHVKALGSQTEEPISTDL</sequence>
<dbReference type="EMBL" id="QNUK01000072">
    <property type="protein sequence ID" value="KAF5903428.1"/>
    <property type="molecule type" value="Genomic_DNA"/>
</dbReference>
<dbReference type="AlphaFoldDB" id="A0A8J4UA32"/>
<evidence type="ECO:0000256" key="1">
    <source>
        <dbReference type="SAM" id="MobiDB-lite"/>
    </source>
</evidence>
<feature type="compositionally biased region" description="Polar residues" evidence="1">
    <location>
        <begin position="1"/>
        <end position="16"/>
    </location>
</feature>
<gene>
    <name evidence="2" type="primary">purR</name>
    <name evidence="2" type="ORF">DAT39_006775</name>
</gene>